<feature type="compositionally biased region" description="Acidic residues" evidence="7">
    <location>
        <begin position="881"/>
        <end position="910"/>
    </location>
</feature>
<sequence>MERQLIIEAFKATTSANGQKEATEFLNQNSSMIGFTSLLLDIVSDETVELAVRQASGIFLKNHIRELWVLDADEVGKKLPIAEQDKVAIRQVIVAKIISAPEALKVQLCVCMQFILRHDFPEVWPGIVDELLRLFSSNEGAAWYTGLLITHRLAKIFEYKRQVDKKPFLETMARLLPVFYARFAAIIDDQSQEANVLQKLMLKIFYCFIQFSLSTDALTPESFGHWLALFVKIVERDIPTEVEQIDYEDRDETIWWKCKKWALKIIERVFERYGSKGHVEASYKEFAEYYTKNYLAPVVTSVLKVLERYIRKEYVTNRVMYLSICHVAEALSHGSIWKLVKPHLDVIFCDILFPLMQFTDVDQELWEEDPESYLREKQDCFEEVRSPASAAIRFLNAAAKRQGILLPILTQVITKLQNEECGPHDLDGSLHVIAALAPTLCEDRRYKKDVEKLIIQNVKPRITHPAKFVRARALTVIKEAAEAPFKDRMFLADLVETITQRLKDPNEELPVKFEAAIAIQSLVSNQPDNVAAFVKPRIGDLLREILRLLAQHNLEDLPAVIETLIEAYSDDVIPVAEIVVYELVQVFNQLAKADDGSALNENSMTIMGVLATLETILQLVHDSQEALDKIEPIVANTVAEILDAFAADFFEEAASLIDCLLTHRISPQMWVVYDKLLDAFEAEGSLFFTDSMPAFAKFVTKDPAAFMADPQRLLRMLVLIERVLNDEECGDDIHMYAVKMLEILLSHYKGHLDQVYPQIIALVMKKLLAEQTEFEDIHAQCCVTLIEALNYNQQLFIQLISQYEPHHANNFNWFFEYVYTHFANFNGIHDRSVLLYALFLAFKMDKAIRPSIVNTQPQKLMEVIIKLFEDIQKCKKLIHEADDDDSDDDDSDDDENEERDADLQDSDDDINENEQEYMLSLEKKMAADVSDSECSEERHSFVEATELEEFETPFDGENPAINVHTLFMDVMNDLESTDSPLYNQLLAIPEEKKTQLKDLIQLCHQEKEALRSRQLNSSGGYNFNNSADVPSNFAFQ</sequence>
<gene>
    <name evidence="9" type="ORF">BXYJ_LOCUS14970</name>
</gene>
<dbReference type="GO" id="GO:0005829">
    <property type="term" value="C:cytosol"/>
    <property type="evidence" value="ECO:0007669"/>
    <property type="project" value="TreeGrafter"/>
</dbReference>
<reference evidence="9" key="2">
    <citation type="submission" date="2020-09" db="EMBL/GenBank/DDBJ databases">
        <authorList>
            <person name="Kikuchi T."/>
        </authorList>
    </citation>
    <scope>NUCLEOTIDE SEQUENCE</scope>
    <source>
        <strain evidence="9">Ka4C1</strain>
    </source>
</reference>
<dbReference type="InterPro" id="IPR016024">
    <property type="entry name" value="ARM-type_fold"/>
</dbReference>
<dbReference type="PANTHER" id="PTHR10997">
    <property type="entry name" value="IMPORTIN-7, 8, 11"/>
    <property type="match status" value="1"/>
</dbReference>
<evidence type="ECO:0000256" key="1">
    <source>
        <dbReference type="ARBA" id="ARBA00004123"/>
    </source>
</evidence>
<feature type="region of interest" description="Disordered" evidence="7">
    <location>
        <begin position="879"/>
        <end position="910"/>
    </location>
</feature>
<evidence type="ECO:0000259" key="8">
    <source>
        <dbReference type="PROSITE" id="PS50166"/>
    </source>
</evidence>
<evidence type="ECO:0000256" key="6">
    <source>
        <dbReference type="ARBA" id="ARBA00023242"/>
    </source>
</evidence>
<evidence type="ECO:0000313" key="10">
    <source>
        <dbReference type="Proteomes" id="UP000095284"/>
    </source>
</evidence>
<evidence type="ECO:0000313" key="9">
    <source>
        <dbReference type="EMBL" id="CAD5234879.1"/>
    </source>
</evidence>
<protein>
    <submittedName>
        <fullName evidence="9">(pine wood nematode) hypothetical protein</fullName>
    </submittedName>
    <submittedName>
        <fullName evidence="12">Importin N-terminal domain-containing protein</fullName>
    </submittedName>
</protein>
<accession>A0A1I7RRB1</accession>
<dbReference type="eggNOG" id="KOG1991">
    <property type="taxonomic scope" value="Eukaryota"/>
</dbReference>
<dbReference type="OrthoDB" id="760868at2759"/>
<dbReference type="Pfam" id="PF03810">
    <property type="entry name" value="IBN_N"/>
    <property type="match status" value="1"/>
</dbReference>
<dbReference type="SUPFAM" id="SSF48371">
    <property type="entry name" value="ARM repeat"/>
    <property type="match status" value="1"/>
</dbReference>
<name>A0A1I7RRB1_BURXY</name>
<keyword evidence="4" id="KW-0963">Cytoplasm</keyword>
<dbReference type="Proteomes" id="UP000659654">
    <property type="component" value="Unassembled WGS sequence"/>
</dbReference>
<dbReference type="AlphaFoldDB" id="A0A1I7RRB1"/>
<dbReference type="Gene3D" id="1.25.10.10">
    <property type="entry name" value="Leucine-rich Repeat Variant"/>
    <property type="match status" value="1"/>
</dbReference>
<dbReference type="Proteomes" id="UP000582659">
    <property type="component" value="Unassembled WGS sequence"/>
</dbReference>
<dbReference type="Proteomes" id="UP000095284">
    <property type="component" value="Unplaced"/>
</dbReference>
<dbReference type="InterPro" id="IPR011989">
    <property type="entry name" value="ARM-like"/>
</dbReference>
<evidence type="ECO:0000256" key="7">
    <source>
        <dbReference type="SAM" id="MobiDB-lite"/>
    </source>
</evidence>
<dbReference type="PANTHER" id="PTHR10997:SF18">
    <property type="entry name" value="D-IMPORTIN 7_RANBP7"/>
    <property type="match status" value="1"/>
</dbReference>
<dbReference type="GO" id="GO:0031267">
    <property type="term" value="F:small GTPase binding"/>
    <property type="evidence" value="ECO:0007669"/>
    <property type="project" value="InterPro"/>
</dbReference>
<keyword evidence="11" id="KW-1185">Reference proteome</keyword>
<evidence type="ECO:0000256" key="4">
    <source>
        <dbReference type="ARBA" id="ARBA00022490"/>
    </source>
</evidence>
<evidence type="ECO:0000256" key="5">
    <source>
        <dbReference type="ARBA" id="ARBA00022927"/>
    </source>
</evidence>
<reference evidence="12" key="1">
    <citation type="submission" date="2016-11" db="UniProtKB">
        <authorList>
            <consortium name="WormBaseParasite"/>
        </authorList>
    </citation>
    <scope>IDENTIFICATION</scope>
</reference>
<dbReference type="InterPro" id="IPR001494">
    <property type="entry name" value="Importin-beta_N"/>
</dbReference>
<dbReference type="SMART" id="SM00913">
    <property type="entry name" value="IBN_N"/>
    <property type="match status" value="1"/>
</dbReference>
<dbReference type="EMBL" id="CAJFCV020000006">
    <property type="protein sequence ID" value="CAG9130910.1"/>
    <property type="molecule type" value="Genomic_DNA"/>
</dbReference>
<keyword evidence="3" id="KW-0813">Transport</keyword>
<dbReference type="EMBL" id="CAJFDI010000006">
    <property type="protein sequence ID" value="CAD5234879.1"/>
    <property type="molecule type" value="Genomic_DNA"/>
</dbReference>
<evidence type="ECO:0000256" key="3">
    <source>
        <dbReference type="ARBA" id="ARBA00022448"/>
    </source>
</evidence>
<dbReference type="SMR" id="A0A1I7RRB1"/>
<comment type="subcellular location">
    <subcellularLocation>
        <location evidence="2">Cytoplasm</location>
    </subcellularLocation>
    <subcellularLocation>
        <location evidence="1">Nucleus</location>
    </subcellularLocation>
</comment>
<feature type="domain" description="Importin N-terminal" evidence="8">
    <location>
        <begin position="22"/>
        <end position="99"/>
    </location>
</feature>
<keyword evidence="6" id="KW-0539">Nucleus</keyword>
<dbReference type="GO" id="GO:0006606">
    <property type="term" value="P:protein import into nucleus"/>
    <property type="evidence" value="ECO:0007669"/>
    <property type="project" value="TreeGrafter"/>
</dbReference>
<dbReference type="PROSITE" id="PS50166">
    <property type="entry name" value="IMPORTIN_B_NT"/>
    <property type="match status" value="1"/>
</dbReference>
<evidence type="ECO:0000256" key="2">
    <source>
        <dbReference type="ARBA" id="ARBA00004496"/>
    </source>
</evidence>
<dbReference type="GO" id="GO:0005635">
    <property type="term" value="C:nuclear envelope"/>
    <property type="evidence" value="ECO:0007669"/>
    <property type="project" value="TreeGrafter"/>
</dbReference>
<organism evidence="10 12">
    <name type="scientific">Bursaphelenchus xylophilus</name>
    <name type="common">Pinewood nematode worm</name>
    <name type="synonym">Aphelenchoides xylophilus</name>
    <dbReference type="NCBI Taxonomy" id="6326"/>
    <lineage>
        <taxon>Eukaryota</taxon>
        <taxon>Metazoa</taxon>
        <taxon>Ecdysozoa</taxon>
        <taxon>Nematoda</taxon>
        <taxon>Chromadorea</taxon>
        <taxon>Rhabditida</taxon>
        <taxon>Tylenchina</taxon>
        <taxon>Tylenchomorpha</taxon>
        <taxon>Aphelenchoidea</taxon>
        <taxon>Aphelenchoididae</taxon>
        <taxon>Bursaphelenchus</taxon>
    </lineage>
</organism>
<keyword evidence="5" id="KW-0653">Protein transport</keyword>
<dbReference type="WBParaSite" id="BXY_0325800.1">
    <property type="protein sequence ID" value="BXY_0325800.1"/>
    <property type="gene ID" value="BXY_0325800"/>
</dbReference>
<evidence type="ECO:0000313" key="11">
    <source>
        <dbReference type="Proteomes" id="UP000659654"/>
    </source>
</evidence>
<evidence type="ECO:0000313" key="12">
    <source>
        <dbReference type="WBParaSite" id="BXY_0325800.1"/>
    </source>
</evidence>
<proteinExistence type="predicted"/>